<feature type="compositionally biased region" description="Basic residues" evidence="1">
    <location>
        <begin position="232"/>
        <end position="253"/>
    </location>
</feature>
<feature type="compositionally biased region" description="Basic and acidic residues" evidence="1">
    <location>
        <begin position="208"/>
        <end position="225"/>
    </location>
</feature>
<reference evidence="2" key="1">
    <citation type="submission" date="2020-02" db="EMBL/GenBank/DDBJ databases">
        <authorList>
            <person name="Meier V. D."/>
        </authorList>
    </citation>
    <scope>NUCLEOTIDE SEQUENCE</scope>
    <source>
        <strain evidence="2">AVDCRST_MAG48</strain>
    </source>
</reference>
<feature type="compositionally biased region" description="Basic and acidic residues" evidence="1">
    <location>
        <begin position="134"/>
        <end position="149"/>
    </location>
</feature>
<protein>
    <submittedName>
        <fullName evidence="2">Peptide chain release factor 1</fullName>
    </submittedName>
</protein>
<feature type="region of interest" description="Disordered" evidence="1">
    <location>
        <begin position="1"/>
        <end position="360"/>
    </location>
</feature>
<feature type="compositionally biased region" description="Basic residues" evidence="1">
    <location>
        <begin position="335"/>
        <end position="350"/>
    </location>
</feature>
<gene>
    <name evidence="2" type="ORF">AVDCRST_MAG48-240</name>
</gene>
<proteinExistence type="predicted"/>
<organism evidence="2">
    <name type="scientific">uncultured Friedmanniella sp</name>
    <dbReference type="NCBI Taxonomy" id="335381"/>
    <lineage>
        <taxon>Bacteria</taxon>
        <taxon>Bacillati</taxon>
        <taxon>Actinomycetota</taxon>
        <taxon>Actinomycetes</taxon>
        <taxon>Propionibacteriales</taxon>
        <taxon>Nocardioidaceae</taxon>
        <taxon>Friedmanniella</taxon>
        <taxon>environmental samples</taxon>
    </lineage>
</organism>
<feature type="compositionally biased region" description="Basic and acidic residues" evidence="1">
    <location>
        <begin position="310"/>
        <end position="320"/>
    </location>
</feature>
<evidence type="ECO:0000313" key="2">
    <source>
        <dbReference type="EMBL" id="CAA9287447.1"/>
    </source>
</evidence>
<accession>A0A6J4JUB7</accession>
<feature type="non-terminal residue" evidence="2">
    <location>
        <position position="360"/>
    </location>
</feature>
<name>A0A6J4JUB7_9ACTN</name>
<evidence type="ECO:0000256" key="1">
    <source>
        <dbReference type="SAM" id="MobiDB-lite"/>
    </source>
</evidence>
<dbReference type="AlphaFoldDB" id="A0A6J4JUB7"/>
<dbReference type="EMBL" id="CADCTS010000036">
    <property type="protein sequence ID" value="CAA9287447.1"/>
    <property type="molecule type" value="Genomic_DNA"/>
</dbReference>
<feature type="compositionally biased region" description="Basic residues" evidence="1">
    <location>
        <begin position="298"/>
        <end position="309"/>
    </location>
</feature>
<feature type="compositionally biased region" description="Low complexity" evidence="1">
    <location>
        <begin position="257"/>
        <end position="275"/>
    </location>
</feature>
<feature type="non-terminal residue" evidence="2">
    <location>
        <position position="1"/>
    </location>
</feature>
<feature type="compositionally biased region" description="Basic and acidic residues" evidence="1">
    <location>
        <begin position="30"/>
        <end position="44"/>
    </location>
</feature>
<feature type="compositionally biased region" description="Basic and acidic residues" evidence="1">
    <location>
        <begin position="283"/>
        <end position="297"/>
    </location>
</feature>
<feature type="compositionally biased region" description="Basic residues" evidence="1">
    <location>
        <begin position="166"/>
        <end position="182"/>
    </location>
</feature>
<feature type="compositionally biased region" description="Basic residues" evidence="1">
    <location>
        <begin position="63"/>
        <end position="76"/>
    </location>
</feature>
<feature type="compositionally biased region" description="Basic and acidic residues" evidence="1">
    <location>
        <begin position="156"/>
        <end position="165"/>
    </location>
</feature>
<sequence length="360" mass="39865">VRDGPAAGRGVRRARGVDVGPSGARRPRPRPPDRPALRRADAHRQGPGRVLPADRRLGGGARARGRRRVVRRRGHRPGGAAAARRRPAHPAAGPARPQRLRRRPRGDQVRGGGRGVRPVRRRPAEDVQPVRGVPRLEGRDPRRPGDRPRRLPLGHRGGEGSECRRPRQHALRRPQVRGRRAPRPAGAGDGVPGPGAHLRRRRAGDAGGRGDRGRDRPGRPADRRVPLLGSRRPGRQHHRLRRADHAPAHGHRRLLPERALPAAEPRAGDADAALAADRRRRGAGRERRLRRPPEPGPHRRPLRAHPHLQLRREPDRRPPDRVQGLQPRRGAERRAGRRPRRPPGGRHRRAAGCGGGIGRV</sequence>